<protein>
    <recommendedName>
        <fullName evidence="2">RiboL-PSP-HEPN domain-containing protein</fullName>
    </recommendedName>
</protein>
<sequence length="288" mass="31289">MNAEPAKPNEVVANAGTAVATAQVMMPSPSVAVTAEVAKAVAEAPEEPGNLTRLVLTPLGNRPYKAPEVVPAWWRLRSTHDSVSGLFDTLHLVRRTRAAQNNKTTRGRLHSDAQDLLRAAIVFTSAGLDATVQALIHHSVPALIAQPGTPRRKYETFIDQQTKAPNVEEEFLAALKEQDPGAALLDLYVVSKTKASFQGSSDLRDRAGASLGITNQQIPKARFTALDAFFTARNDVAHRLDMENVSQSTTKPLTKIRAQQDVLQMCDQALLLVRELIRETAVNLAACR</sequence>
<proteinExistence type="predicted"/>
<dbReference type="AlphaFoldDB" id="A0A6G3WVG0"/>
<comment type="caution">
    <text evidence="1">The sequence shown here is derived from an EMBL/GenBank/DDBJ whole genome shotgun (WGS) entry which is preliminary data.</text>
</comment>
<evidence type="ECO:0008006" key="2">
    <source>
        <dbReference type="Google" id="ProtNLM"/>
    </source>
</evidence>
<evidence type="ECO:0000313" key="1">
    <source>
        <dbReference type="EMBL" id="NEE09518.1"/>
    </source>
</evidence>
<reference evidence="1" key="1">
    <citation type="submission" date="2020-01" db="EMBL/GenBank/DDBJ databases">
        <title>Insect and environment-associated Actinomycetes.</title>
        <authorList>
            <person name="Currrie C."/>
            <person name="Chevrette M."/>
            <person name="Carlson C."/>
            <person name="Stubbendieck R."/>
            <person name="Wendt-Pienkowski E."/>
        </authorList>
    </citation>
    <scope>NUCLEOTIDE SEQUENCE</scope>
    <source>
        <strain evidence="1">SID7499</strain>
    </source>
</reference>
<dbReference type="EMBL" id="JAAGMN010002457">
    <property type="protein sequence ID" value="NEE09518.1"/>
    <property type="molecule type" value="Genomic_DNA"/>
</dbReference>
<name>A0A6G3WVG0_9ACTN</name>
<organism evidence="1">
    <name type="scientific">Streptomyces sp. SID7499</name>
    <dbReference type="NCBI Taxonomy" id="2706086"/>
    <lineage>
        <taxon>Bacteria</taxon>
        <taxon>Bacillati</taxon>
        <taxon>Actinomycetota</taxon>
        <taxon>Actinomycetes</taxon>
        <taxon>Kitasatosporales</taxon>
        <taxon>Streptomycetaceae</taxon>
        <taxon>Streptomyces</taxon>
    </lineage>
</organism>
<gene>
    <name evidence="1" type="ORF">G3M58_24065</name>
</gene>
<accession>A0A6G3WVG0</accession>